<proteinExistence type="predicted"/>
<dbReference type="EMBL" id="MH460462">
    <property type="protein sequence ID" value="AXG67425.1"/>
    <property type="molecule type" value="Genomic_DNA"/>
</dbReference>
<gene>
    <name evidence="1" type="ORF">JA33_051</name>
</gene>
<sequence>MEKNSDKRIVVMDIEMFARLMEYANIGEFEAGQITGSTLAEIKRHVNKQNTFLGEARTRTALEEGKERKKISEQLKRKARYISLRKTVKFYYAEGQRLIPVTLGNNSQWKKNFHNWGHPQVSINVILHYPVEEIHTRIRITDLLCDPFDNEYIANLINNEGYVKEELDAQEDKIC</sequence>
<protein>
    <submittedName>
        <fullName evidence="1">Uncharacterized protein</fullName>
    </submittedName>
</protein>
<evidence type="ECO:0000313" key="1">
    <source>
        <dbReference type="EMBL" id="AXG67425.1"/>
    </source>
</evidence>
<dbReference type="Proteomes" id="UP000263072">
    <property type="component" value="Segment"/>
</dbReference>
<evidence type="ECO:0000313" key="2">
    <source>
        <dbReference type="Proteomes" id="UP000263072"/>
    </source>
</evidence>
<organism evidence="1 2">
    <name type="scientific">Dickeya phage vB_DsoM_JA33</name>
    <dbReference type="NCBI Taxonomy" id="2283032"/>
    <lineage>
        <taxon>Viruses</taxon>
        <taxon>Duplodnaviria</taxon>
        <taxon>Heunggongvirae</taxon>
        <taxon>Uroviricota</taxon>
        <taxon>Caudoviricetes</taxon>
        <taxon>Salmondvirus</taxon>
        <taxon>Salmondvirus JA11</taxon>
    </lineage>
</organism>
<reference evidence="1 2" key="1">
    <citation type="journal article" date="2018" name="Front. Microbiol.">
        <title>Jumbo Bacteriophages Are Represented Within an Increasing Diversity of Environmental Viruses Infecting the Emerging Phytopathogen, Dickeya solani.</title>
        <authorList>
            <person name="Day A.W."/>
            <person name="Ahn J."/>
            <person name="Salmond G.P.C."/>
        </authorList>
    </citation>
    <scope>NUCLEOTIDE SEQUENCE [LARGE SCALE GENOMIC DNA]</scope>
</reference>
<name>A0A384ZYX2_9CAUD</name>
<accession>A0A384ZYX2</accession>